<dbReference type="EMBL" id="JAZAVJ010000109">
    <property type="protein sequence ID" value="KAK7414161.1"/>
    <property type="molecule type" value="Genomic_DNA"/>
</dbReference>
<evidence type="ECO:0000313" key="3">
    <source>
        <dbReference type="EMBL" id="KAK7414161.1"/>
    </source>
</evidence>
<dbReference type="Pfam" id="PF13391">
    <property type="entry name" value="HNH_2"/>
    <property type="match status" value="1"/>
</dbReference>
<feature type="compositionally biased region" description="Basic residues" evidence="1">
    <location>
        <begin position="129"/>
        <end position="139"/>
    </location>
</feature>
<feature type="domain" description="HNH nuclease" evidence="2">
    <location>
        <begin position="233"/>
        <end position="319"/>
    </location>
</feature>
<evidence type="ECO:0000313" key="4">
    <source>
        <dbReference type="Proteomes" id="UP001498476"/>
    </source>
</evidence>
<dbReference type="Proteomes" id="UP001498476">
    <property type="component" value="Unassembled WGS sequence"/>
</dbReference>
<evidence type="ECO:0000256" key="1">
    <source>
        <dbReference type="SAM" id="MobiDB-lite"/>
    </source>
</evidence>
<comment type="caution">
    <text evidence="3">The sequence shown here is derived from an EMBL/GenBank/DDBJ whole genome shotgun (WGS) entry which is preliminary data.</text>
</comment>
<dbReference type="InterPro" id="IPR003615">
    <property type="entry name" value="HNH_nuc"/>
</dbReference>
<feature type="compositionally biased region" description="Polar residues" evidence="1">
    <location>
        <begin position="378"/>
        <end position="403"/>
    </location>
</feature>
<feature type="compositionally biased region" description="Polar residues" evidence="1">
    <location>
        <begin position="167"/>
        <end position="181"/>
    </location>
</feature>
<proteinExistence type="predicted"/>
<evidence type="ECO:0000259" key="2">
    <source>
        <dbReference type="Pfam" id="PF13391"/>
    </source>
</evidence>
<organism evidence="3 4">
    <name type="scientific">Neonectria punicea</name>
    <dbReference type="NCBI Taxonomy" id="979145"/>
    <lineage>
        <taxon>Eukaryota</taxon>
        <taxon>Fungi</taxon>
        <taxon>Dikarya</taxon>
        <taxon>Ascomycota</taxon>
        <taxon>Pezizomycotina</taxon>
        <taxon>Sordariomycetes</taxon>
        <taxon>Hypocreomycetidae</taxon>
        <taxon>Hypocreales</taxon>
        <taxon>Nectriaceae</taxon>
        <taxon>Neonectria</taxon>
    </lineage>
</organism>
<feature type="region of interest" description="Disordered" evidence="1">
    <location>
        <begin position="378"/>
        <end position="445"/>
    </location>
</feature>
<name>A0ABR1GZA5_9HYPO</name>
<feature type="region of interest" description="Disordered" evidence="1">
    <location>
        <begin position="129"/>
        <end position="200"/>
    </location>
</feature>
<keyword evidence="4" id="KW-1185">Reference proteome</keyword>
<sequence length="503" mass="56086">MRVHGWNVHFLAGQNPFHFAGLFQAEGSDLVTFRDVVDELRLCFEFTNAAPEQDLWGDIAFSLTGRPSSSGSWSFVAEQDLDQPVPSLPSSNPKQPNILRYHLVHHKSSDCNLPSNSLLVAHLKAKCAQHLPRPARRRDPRYLPPKKPSSDARFSRMPLRRTLKSRAGSQSPSKRSASGSVSPRKDGLNDANDANDEDVASMVTPPTMDIAVDFATKTIAAFRSSCLVSASRCAVSGKGESWCNSPTIGPALQACHIVPQQHYHVYPGIDIPDDDVDGNSEGSPRHLQEAWQQTWSPKNGILLMSHFHELFDQRLFSIHPETFRIRAFVPYDVLIEYNGRQACMPLNIDPNALRHHYDMCCIENMAAQLPLVELASPSTSRISTPGTTTPFISRSNLSATPTSGRMDPGVGVAGDPSKRLRSTHDQGQSNEQNDTAEQEEAIDERVYKRRRVQDYEIDDNETHPYDGWLRDDQGSCTTLVNNREFLADVDRKLRMFQASQLSG</sequence>
<accession>A0ABR1GZA5</accession>
<reference evidence="3 4" key="1">
    <citation type="journal article" date="2025" name="Microbiol. Resour. Announc.">
        <title>Draft genome sequences for Neonectria magnoliae and Neonectria punicea, canker pathogens of Liriodendron tulipifera and Acer saccharum in West Virginia.</title>
        <authorList>
            <person name="Petronek H.M."/>
            <person name="Kasson M.T."/>
            <person name="Metheny A.M."/>
            <person name="Stauder C.M."/>
            <person name="Lovett B."/>
            <person name="Lynch S.C."/>
            <person name="Garnas J.R."/>
            <person name="Kasson L.R."/>
            <person name="Stajich J.E."/>
        </authorList>
    </citation>
    <scope>NUCLEOTIDE SEQUENCE [LARGE SCALE GENOMIC DNA]</scope>
    <source>
        <strain evidence="3 4">NRRL 64653</strain>
    </source>
</reference>
<gene>
    <name evidence="3" type="ORF">QQX98_006947</name>
</gene>
<protein>
    <recommendedName>
        <fullName evidence="2">HNH nuclease domain-containing protein</fullName>
    </recommendedName>
</protein>